<dbReference type="Gene3D" id="1.20.1290.10">
    <property type="entry name" value="AhpD-like"/>
    <property type="match status" value="1"/>
</dbReference>
<dbReference type="RefSeq" id="WP_230436805.1">
    <property type="nucleotide sequence ID" value="NZ_CP087715.1"/>
</dbReference>
<proteinExistence type="predicted"/>
<comment type="caution">
    <text evidence="1">The sequence shown here is derived from an EMBL/GenBank/DDBJ whole genome shotgun (WGS) entry which is preliminary data.</text>
</comment>
<sequence>MDSKAAQQQLTEFGEHYRYDVGYLQEFLQVAPKGYEAFQGFQALSYYREKLPLDVYWVSRLASMQVADCGECLQLSVRMALEAGLDKALVKACIEGGSRLPENLKDIFDFASAVASYRAIDPQLDARIDQQLDKAQRIELGVCVATAAVYPTIKRALGIAQRCSLMEIEYAV</sequence>
<protein>
    <recommendedName>
        <fullName evidence="3">Carboxymuconolactone decarboxylase-like domain-containing protein</fullName>
    </recommendedName>
</protein>
<organism evidence="1 2">
    <name type="scientific">Microbulbifer celer</name>
    <dbReference type="NCBI Taxonomy" id="435905"/>
    <lineage>
        <taxon>Bacteria</taxon>
        <taxon>Pseudomonadati</taxon>
        <taxon>Pseudomonadota</taxon>
        <taxon>Gammaproteobacteria</taxon>
        <taxon>Cellvibrionales</taxon>
        <taxon>Microbulbiferaceae</taxon>
        <taxon>Microbulbifer</taxon>
    </lineage>
</organism>
<dbReference type="InterPro" id="IPR029032">
    <property type="entry name" value="AhpD-like"/>
</dbReference>
<dbReference type="EMBL" id="JBHTLR010000008">
    <property type="protein sequence ID" value="MFD1216724.1"/>
    <property type="molecule type" value="Genomic_DNA"/>
</dbReference>
<dbReference type="Proteomes" id="UP001597264">
    <property type="component" value="Unassembled WGS sequence"/>
</dbReference>
<evidence type="ECO:0008006" key="3">
    <source>
        <dbReference type="Google" id="ProtNLM"/>
    </source>
</evidence>
<evidence type="ECO:0000313" key="1">
    <source>
        <dbReference type="EMBL" id="MFD1216724.1"/>
    </source>
</evidence>
<name>A0ABW3UBG7_9GAMM</name>
<reference evidence="2" key="1">
    <citation type="journal article" date="2019" name="Int. J. Syst. Evol. Microbiol.">
        <title>The Global Catalogue of Microorganisms (GCM) 10K type strain sequencing project: providing services to taxonomists for standard genome sequencing and annotation.</title>
        <authorList>
            <consortium name="The Broad Institute Genomics Platform"/>
            <consortium name="The Broad Institute Genome Sequencing Center for Infectious Disease"/>
            <person name="Wu L."/>
            <person name="Ma J."/>
        </authorList>
    </citation>
    <scope>NUCLEOTIDE SEQUENCE [LARGE SCALE GENOMIC DNA]</scope>
    <source>
        <strain evidence="2">CCUG 54356</strain>
    </source>
</reference>
<evidence type="ECO:0000313" key="2">
    <source>
        <dbReference type="Proteomes" id="UP001597264"/>
    </source>
</evidence>
<gene>
    <name evidence="1" type="ORF">ACFQ2X_08950</name>
</gene>
<dbReference type="SUPFAM" id="SSF69118">
    <property type="entry name" value="AhpD-like"/>
    <property type="match status" value="1"/>
</dbReference>
<keyword evidence="2" id="KW-1185">Reference proteome</keyword>
<accession>A0ABW3UBG7</accession>